<reference evidence="1" key="1">
    <citation type="submission" date="2019-03" db="EMBL/GenBank/DDBJ databases">
        <title>Lake Tanganyika Metagenome-Assembled Genomes (MAGs).</title>
        <authorList>
            <person name="Tran P."/>
        </authorList>
    </citation>
    <scope>NUCLEOTIDE SEQUENCE</scope>
    <source>
        <strain evidence="1">K_DeepCast_65m_m2_066</strain>
    </source>
</reference>
<dbReference type="EMBL" id="VGLS01000958">
    <property type="protein sequence ID" value="MBM3226569.1"/>
    <property type="molecule type" value="Genomic_DNA"/>
</dbReference>
<evidence type="ECO:0000313" key="2">
    <source>
        <dbReference type="Proteomes" id="UP000712673"/>
    </source>
</evidence>
<feature type="non-terminal residue" evidence="1">
    <location>
        <position position="137"/>
    </location>
</feature>
<dbReference type="SUPFAM" id="SSF52540">
    <property type="entry name" value="P-loop containing nucleoside triphosphate hydrolases"/>
    <property type="match status" value="1"/>
</dbReference>
<sequence length="137" mass="15541">MIVIVSGLPRSGTSLMVQMLHAGGMPLLLDAQRPADADNPNGYWEYEPVKRLYEDNTWLHQAEGKAMKVVSPLLQYLSPHYVYKIIFMQRPLPEVLASQAVMLQRRGVQESPGDAQTLPARFSQHLDQTMRWLALQP</sequence>
<dbReference type="InterPro" id="IPR027417">
    <property type="entry name" value="P-loop_NTPase"/>
</dbReference>
<dbReference type="Gene3D" id="3.40.50.300">
    <property type="entry name" value="P-loop containing nucleotide triphosphate hydrolases"/>
    <property type="match status" value="1"/>
</dbReference>
<comment type="caution">
    <text evidence="1">The sequence shown here is derived from an EMBL/GenBank/DDBJ whole genome shotgun (WGS) entry which is preliminary data.</text>
</comment>
<gene>
    <name evidence="1" type="ORF">FJZ47_22625</name>
</gene>
<organism evidence="1 2">
    <name type="scientific">Tectimicrobiota bacterium</name>
    <dbReference type="NCBI Taxonomy" id="2528274"/>
    <lineage>
        <taxon>Bacteria</taxon>
        <taxon>Pseudomonadati</taxon>
        <taxon>Nitrospinota/Tectimicrobiota group</taxon>
        <taxon>Candidatus Tectimicrobiota</taxon>
    </lineage>
</organism>
<accession>A0A937W6W7</accession>
<protein>
    <submittedName>
        <fullName evidence="1">Sulfotransferase</fullName>
    </submittedName>
</protein>
<dbReference type="Proteomes" id="UP000712673">
    <property type="component" value="Unassembled WGS sequence"/>
</dbReference>
<name>A0A937W6W7_UNCTE</name>
<proteinExistence type="predicted"/>
<dbReference type="AlphaFoldDB" id="A0A937W6W7"/>
<evidence type="ECO:0000313" key="1">
    <source>
        <dbReference type="EMBL" id="MBM3226569.1"/>
    </source>
</evidence>